<evidence type="ECO:0000259" key="8">
    <source>
        <dbReference type="SMART" id="SM00484"/>
    </source>
</evidence>
<keyword evidence="5 7" id="KW-0472">Membrane</keyword>
<name>A0A9D5D3E8_9LILI</name>
<evidence type="ECO:0000313" key="9">
    <source>
        <dbReference type="EMBL" id="KAJ0983363.1"/>
    </source>
</evidence>
<organism evidence="9 10">
    <name type="scientific">Dioscorea zingiberensis</name>
    <dbReference type="NCBI Taxonomy" id="325984"/>
    <lineage>
        <taxon>Eukaryota</taxon>
        <taxon>Viridiplantae</taxon>
        <taxon>Streptophyta</taxon>
        <taxon>Embryophyta</taxon>
        <taxon>Tracheophyta</taxon>
        <taxon>Spermatophyta</taxon>
        <taxon>Magnoliopsida</taxon>
        <taxon>Liliopsida</taxon>
        <taxon>Dioscoreales</taxon>
        <taxon>Dioscoreaceae</taxon>
        <taxon>Dioscorea</taxon>
    </lineage>
</organism>
<keyword evidence="4 7" id="KW-1133">Transmembrane helix</keyword>
<protein>
    <recommendedName>
        <fullName evidence="8">XPG-I domain-containing protein</fullName>
    </recommendedName>
</protein>
<dbReference type="AlphaFoldDB" id="A0A9D5D3E8"/>
<evidence type="ECO:0000256" key="1">
    <source>
        <dbReference type="ARBA" id="ARBA00004127"/>
    </source>
</evidence>
<dbReference type="SUPFAM" id="SSF88723">
    <property type="entry name" value="PIN domain-like"/>
    <property type="match status" value="1"/>
</dbReference>
<dbReference type="InterPro" id="IPR029060">
    <property type="entry name" value="PIN-like_dom_sf"/>
</dbReference>
<evidence type="ECO:0000256" key="2">
    <source>
        <dbReference type="ARBA" id="ARBA00022692"/>
    </source>
</evidence>
<keyword evidence="2 7" id="KW-0812">Transmembrane</keyword>
<evidence type="ECO:0000256" key="7">
    <source>
        <dbReference type="SAM" id="Phobius"/>
    </source>
</evidence>
<dbReference type="InterPro" id="IPR009606">
    <property type="entry name" value="DEAL/Modifying_wall_lignin1/2"/>
</dbReference>
<accession>A0A9D5D3E8</accession>
<dbReference type="GO" id="GO:0012505">
    <property type="term" value="C:endomembrane system"/>
    <property type="evidence" value="ECO:0007669"/>
    <property type="project" value="UniProtKB-SubCell"/>
</dbReference>
<comment type="similarity">
    <text evidence="6">Belongs to the DESIGUAL family.</text>
</comment>
<dbReference type="Proteomes" id="UP001085076">
    <property type="component" value="Miscellaneous, Linkage group lg02"/>
</dbReference>
<evidence type="ECO:0000313" key="10">
    <source>
        <dbReference type="Proteomes" id="UP001085076"/>
    </source>
</evidence>
<evidence type="ECO:0000256" key="3">
    <source>
        <dbReference type="ARBA" id="ARBA00022729"/>
    </source>
</evidence>
<dbReference type="SMART" id="SM00484">
    <property type="entry name" value="XPGI"/>
    <property type="match status" value="1"/>
</dbReference>
<dbReference type="Pfam" id="PF00867">
    <property type="entry name" value="XPG_I"/>
    <property type="match status" value="1"/>
</dbReference>
<dbReference type="InterPro" id="IPR006086">
    <property type="entry name" value="XPG-I_dom"/>
</dbReference>
<evidence type="ECO:0000256" key="5">
    <source>
        <dbReference type="ARBA" id="ARBA00023136"/>
    </source>
</evidence>
<comment type="subcellular location">
    <subcellularLocation>
        <location evidence="1">Endomembrane system</location>
        <topology evidence="1">Multi-pass membrane protein</topology>
    </subcellularLocation>
</comment>
<dbReference type="Pfam" id="PF06749">
    <property type="entry name" value="DUF1218"/>
    <property type="match status" value="1"/>
</dbReference>
<proteinExistence type="inferred from homology"/>
<feature type="transmembrane region" description="Helical" evidence="7">
    <location>
        <begin position="78"/>
        <end position="99"/>
    </location>
</feature>
<dbReference type="PANTHER" id="PTHR31769">
    <property type="entry name" value="OS07G0462200 PROTEIN-RELATED"/>
    <property type="match status" value="1"/>
</dbReference>
<comment type="caution">
    <text evidence="9">The sequence shown here is derived from an EMBL/GenBank/DDBJ whole genome shotgun (WGS) entry which is preliminary data.</text>
</comment>
<dbReference type="GO" id="GO:0004518">
    <property type="term" value="F:nuclease activity"/>
    <property type="evidence" value="ECO:0007669"/>
    <property type="project" value="InterPro"/>
</dbReference>
<dbReference type="EMBL" id="JAGGNH010000002">
    <property type="protein sequence ID" value="KAJ0983363.1"/>
    <property type="molecule type" value="Genomic_DNA"/>
</dbReference>
<feature type="domain" description="XPG-I" evidence="8">
    <location>
        <begin position="135"/>
        <end position="191"/>
    </location>
</feature>
<reference evidence="9" key="1">
    <citation type="submission" date="2021-03" db="EMBL/GenBank/DDBJ databases">
        <authorList>
            <person name="Li Z."/>
            <person name="Yang C."/>
        </authorList>
    </citation>
    <scope>NUCLEOTIDE SEQUENCE</scope>
    <source>
        <strain evidence="9">Dzin_1.0</strain>
        <tissue evidence="9">Leaf</tissue>
    </source>
</reference>
<reference evidence="9" key="2">
    <citation type="journal article" date="2022" name="Hortic Res">
        <title>The genome of Dioscorea zingiberensis sheds light on the biosynthesis, origin and evolution of the medicinally important diosgenin saponins.</title>
        <authorList>
            <person name="Li Y."/>
            <person name="Tan C."/>
            <person name="Li Z."/>
            <person name="Guo J."/>
            <person name="Li S."/>
            <person name="Chen X."/>
            <person name="Wang C."/>
            <person name="Dai X."/>
            <person name="Yang H."/>
            <person name="Song W."/>
            <person name="Hou L."/>
            <person name="Xu J."/>
            <person name="Tong Z."/>
            <person name="Xu A."/>
            <person name="Yuan X."/>
            <person name="Wang W."/>
            <person name="Yang Q."/>
            <person name="Chen L."/>
            <person name="Sun Z."/>
            <person name="Wang K."/>
            <person name="Pan B."/>
            <person name="Chen J."/>
            <person name="Bao Y."/>
            <person name="Liu F."/>
            <person name="Qi X."/>
            <person name="Gang D.R."/>
            <person name="Wen J."/>
            <person name="Li J."/>
        </authorList>
    </citation>
    <scope>NUCLEOTIDE SEQUENCE</scope>
    <source>
        <strain evidence="9">Dzin_1.0</strain>
    </source>
</reference>
<dbReference type="Gene3D" id="3.40.50.1010">
    <property type="entry name" value="5'-nuclease"/>
    <property type="match status" value="1"/>
</dbReference>
<dbReference type="InterPro" id="IPR052222">
    <property type="entry name" value="DESIGUAL"/>
</dbReference>
<gene>
    <name evidence="9" type="ORF">J5N97_011618</name>
</gene>
<dbReference type="OrthoDB" id="26491at2759"/>
<keyword evidence="10" id="KW-1185">Reference proteome</keyword>
<evidence type="ECO:0000256" key="6">
    <source>
        <dbReference type="ARBA" id="ARBA00029467"/>
    </source>
</evidence>
<keyword evidence="3" id="KW-0732">Signal</keyword>
<sequence>MDIVAGILGIEAEVAQNKGWHHKALFVQCRQPVHEAYSLGLAAAVLLAIAHATANLLGGCTCICSKEEFDRSSANRQMAAGTLIISWIILAVGFTMLIIQAMSNAKSSVSCGLTWEKPKFGEMSQLRPIPDLPRADAQLVYLSNLDADKGGIDAVITEDSDLIAYGCQAVIFKMDRYGKGEELLLDRVFNFVSDVLSFKNFDKEF</sequence>
<evidence type="ECO:0000256" key="4">
    <source>
        <dbReference type="ARBA" id="ARBA00022989"/>
    </source>
</evidence>
<feature type="transmembrane region" description="Helical" evidence="7">
    <location>
        <begin position="36"/>
        <end position="57"/>
    </location>
</feature>